<evidence type="ECO:0000256" key="1">
    <source>
        <dbReference type="SAM" id="MobiDB-lite"/>
    </source>
</evidence>
<evidence type="ECO:0000313" key="2">
    <source>
        <dbReference type="EMBL" id="CEG37057.1"/>
    </source>
</evidence>
<dbReference type="RefSeq" id="XP_024573426.1">
    <property type="nucleotide sequence ID" value="XM_024722340.1"/>
</dbReference>
<sequence length="333" mass="37393">MHSKPSCSNKTGILTGDEVYAEFNNPFDARSSTRELFPSFEAALATESSPKEANQKDQRNATFTTGSPYWTSKFFEDETQFNVLLTPARSPREFTRSATEKRTLVLTPLPPMELSQRCNETIAPWQTPREGQVTFSLRRLKRSSRRRSAHQPITTPSHSALPRQIKSNRLNVAKKVNIEWQSPDMKPPKWSASPIRMVNATQQQCSTPVTSHFGLMDSSPHVLSSRKTLYKQSSRLRLSLDLSPIAFSIQEEGKTECEDAESGKIMNGTLQISSRNLESSKERGQSTSSPALMLKPSAKKVVLQPRSVTAWQRQQAFMEAMEAEACSSEPRIP</sequence>
<organism evidence="2 3">
    <name type="scientific">Plasmopara halstedii</name>
    <name type="common">Downy mildew of sunflower</name>
    <dbReference type="NCBI Taxonomy" id="4781"/>
    <lineage>
        <taxon>Eukaryota</taxon>
        <taxon>Sar</taxon>
        <taxon>Stramenopiles</taxon>
        <taxon>Oomycota</taxon>
        <taxon>Peronosporomycetes</taxon>
        <taxon>Peronosporales</taxon>
        <taxon>Peronosporaceae</taxon>
        <taxon>Plasmopara</taxon>
    </lineage>
</organism>
<proteinExistence type="predicted"/>
<feature type="region of interest" description="Disordered" evidence="1">
    <location>
        <begin position="274"/>
        <end position="293"/>
    </location>
</feature>
<feature type="compositionally biased region" description="Basic and acidic residues" evidence="1">
    <location>
        <begin position="49"/>
        <end position="59"/>
    </location>
</feature>
<dbReference type="EMBL" id="CCYD01000261">
    <property type="protein sequence ID" value="CEG37057.1"/>
    <property type="molecule type" value="Genomic_DNA"/>
</dbReference>
<dbReference type="OMA" id="TDPQTQW"/>
<dbReference type="OrthoDB" id="112689at2759"/>
<name>A0A0P1A9J0_PLAHL</name>
<feature type="region of interest" description="Disordered" evidence="1">
    <location>
        <begin position="44"/>
        <end position="63"/>
    </location>
</feature>
<accession>A0A0P1A9J0</accession>
<evidence type="ECO:0000313" key="3">
    <source>
        <dbReference type="Proteomes" id="UP000054928"/>
    </source>
</evidence>
<protein>
    <submittedName>
        <fullName evidence="2">Uncharacterized protein</fullName>
    </submittedName>
</protein>
<dbReference type="GeneID" id="36399574"/>
<reference evidence="3" key="1">
    <citation type="submission" date="2014-09" db="EMBL/GenBank/DDBJ databases">
        <authorList>
            <person name="Sharma Rahul"/>
            <person name="Thines Marco"/>
        </authorList>
    </citation>
    <scope>NUCLEOTIDE SEQUENCE [LARGE SCALE GENOMIC DNA]</scope>
</reference>
<dbReference type="Proteomes" id="UP000054928">
    <property type="component" value="Unassembled WGS sequence"/>
</dbReference>
<dbReference type="AlphaFoldDB" id="A0A0P1A9J0"/>
<keyword evidence="3" id="KW-1185">Reference proteome</keyword>